<feature type="region of interest" description="Disordered" evidence="10">
    <location>
        <begin position="138"/>
        <end position="188"/>
    </location>
</feature>
<keyword evidence="9" id="KW-1003">Cell membrane</keyword>
<keyword evidence="8 9" id="KW-0472">Membrane</keyword>
<evidence type="ECO:0000256" key="10">
    <source>
        <dbReference type="SAM" id="MobiDB-lite"/>
    </source>
</evidence>
<keyword evidence="12" id="KW-1185">Reference proteome</keyword>
<keyword evidence="3 9" id="KW-0813">Transport</keyword>
<dbReference type="InterPro" id="IPR004692">
    <property type="entry name" value="SecG"/>
</dbReference>
<dbReference type="GO" id="GO:0009306">
    <property type="term" value="P:protein secretion"/>
    <property type="evidence" value="ECO:0007669"/>
    <property type="project" value="UniProtKB-UniRule"/>
</dbReference>
<keyword evidence="4 9" id="KW-0812">Transmembrane</keyword>
<keyword evidence="7 9" id="KW-0811">Translocation</keyword>
<accession>A0AAQ3LDA9</accession>
<dbReference type="NCBIfam" id="TIGR00810">
    <property type="entry name" value="secG"/>
    <property type="match status" value="1"/>
</dbReference>
<dbReference type="RefSeq" id="WP_317835926.1">
    <property type="nucleotide sequence ID" value="NZ_CP136920.1"/>
</dbReference>
<dbReference type="Pfam" id="PF03840">
    <property type="entry name" value="SecG"/>
    <property type="match status" value="1"/>
</dbReference>
<dbReference type="AlphaFoldDB" id="A0AAQ3LDA9"/>
<evidence type="ECO:0000256" key="6">
    <source>
        <dbReference type="ARBA" id="ARBA00022989"/>
    </source>
</evidence>
<dbReference type="KEGG" id="puo:RZN69_09775"/>
<organism evidence="11 12">
    <name type="scientific">Rubellicoccus peritrichatus</name>
    <dbReference type="NCBI Taxonomy" id="3080537"/>
    <lineage>
        <taxon>Bacteria</taxon>
        <taxon>Pseudomonadati</taxon>
        <taxon>Verrucomicrobiota</taxon>
        <taxon>Opitutia</taxon>
        <taxon>Puniceicoccales</taxon>
        <taxon>Cerasicoccaceae</taxon>
        <taxon>Rubellicoccus</taxon>
    </lineage>
</organism>
<keyword evidence="5 9" id="KW-0653">Protein transport</keyword>
<comment type="subcellular location">
    <subcellularLocation>
        <location evidence="9">Cell membrane</location>
        <topology evidence="9">Multi-pass membrane protein</topology>
    </subcellularLocation>
    <subcellularLocation>
        <location evidence="1">Membrane</location>
        <topology evidence="1">Multi-pass membrane protein</topology>
    </subcellularLocation>
</comment>
<comment type="similarity">
    <text evidence="2 9">Belongs to the SecG family.</text>
</comment>
<proteinExistence type="inferred from homology"/>
<evidence type="ECO:0000256" key="7">
    <source>
        <dbReference type="ARBA" id="ARBA00023010"/>
    </source>
</evidence>
<keyword evidence="6 9" id="KW-1133">Transmembrane helix</keyword>
<feature type="transmembrane region" description="Helical" evidence="9">
    <location>
        <begin position="6"/>
        <end position="26"/>
    </location>
</feature>
<reference evidence="11 12" key="1">
    <citation type="submission" date="2023-10" db="EMBL/GenBank/DDBJ databases">
        <title>Rubellicoccus peritrichatus gen. nov., sp. nov., isolated from an algae of coral reef tank.</title>
        <authorList>
            <person name="Luo J."/>
        </authorList>
    </citation>
    <scope>NUCLEOTIDE SEQUENCE [LARGE SCALE GENOMIC DNA]</scope>
    <source>
        <strain evidence="11 12">CR14</strain>
    </source>
</reference>
<protein>
    <recommendedName>
        <fullName evidence="9">Protein-export membrane protein SecG</fullName>
    </recommendedName>
</protein>
<name>A0AAQ3LDA9_9BACT</name>
<dbReference type="GO" id="GO:0015450">
    <property type="term" value="F:protein-transporting ATPase activity"/>
    <property type="evidence" value="ECO:0007669"/>
    <property type="project" value="UniProtKB-UniRule"/>
</dbReference>
<evidence type="ECO:0000313" key="12">
    <source>
        <dbReference type="Proteomes" id="UP001304300"/>
    </source>
</evidence>
<dbReference type="EMBL" id="CP136920">
    <property type="protein sequence ID" value="WOO43376.1"/>
    <property type="molecule type" value="Genomic_DNA"/>
</dbReference>
<evidence type="ECO:0000256" key="4">
    <source>
        <dbReference type="ARBA" id="ARBA00022692"/>
    </source>
</evidence>
<evidence type="ECO:0000256" key="2">
    <source>
        <dbReference type="ARBA" id="ARBA00008445"/>
    </source>
</evidence>
<dbReference type="GO" id="GO:0005886">
    <property type="term" value="C:plasma membrane"/>
    <property type="evidence" value="ECO:0007669"/>
    <property type="project" value="UniProtKB-SubCell"/>
</dbReference>
<evidence type="ECO:0000256" key="8">
    <source>
        <dbReference type="ARBA" id="ARBA00023136"/>
    </source>
</evidence>
<evidence type="ECO:0000256" key="9">
    <source>
        <dbReference type="RuleBase" id="RU365087"/>
    </source>
</evidence>
<sequence length="188" mass="19075">MLTILIGFFTVVLVLICAYVVLIVLMQRASTNAGLGSALGGGAMESALGGGASNVLTRGTVLGAALFFSLAFILYLGHMANYEGDIRPSASLLDADMIAPAVEEEAAPSALQGSLTETNDAAAPADAQPLIQTTITDSADAATKAVTPEVTTESDIKEEAPATEQPAAEAASTTESPTQEEQADASAE</sequence>
<feature type="compositionally biased region" description="Low complexity" evidence="10">
    <location>
        <begin position="162"/>
        <end position="180"/>
    </location>
</feature>
<feature type="transmembrane region" description="Helical" evidence="9">
    <location>
        <begin position="59"/>
        <end position="77"/>
    </location>
</feature>
<evidence type="ECO:0000313" key="11">
    <source>
        <dbReference type="EMBL" id="WOO43376.1"/>
    </source>
</evidence>
<dbReference type="Proteomes" id="UP001304300">
    <property type="component" value="Chromosome"/>
</dbReference>
<evidence type="ECO:0000256" key="5">
    <source>
        <dbReference type="ARBA" id="ARBA00022927"/>
    </source>
</evidence>
<evidence type="ECO:0000256" key="1">
    <source>
        <dbReference type="ARBA" id="ARBA00004141"/>
    </source>
</evidence>
<evidence type="ECO:0000256" key="3">
    <source>
        <dbReference type="ARBA" id="ARBA00022448"/>
    </source>
</evidence>
<comment type="function">
    <text evidence="9">Involved in protein export. Participates in an early event of protein translocation.</text>
</comment>
<gene>
    <name evidence="11" type="primary">secG</name>
    <name evidence="11" type="ORF">RZN69_09775</name>
</gene>